<organism evidence="2 3">
    <name type="scientific">Schizophyllum amplum</name>
    <dbReference type="NCBI Taxonomy" id="97359"/>
    <lineage>
        <taxon>Eukaryota</taxon>
        <taxon>Fungi</taxon>
        <taxon>Dikarya</taxon>
        <taxon>Basidiomycota</taxon>
        <taxon>Agaricomycotina</taxon>
        <taxon>Agaricomycetes</taxon>
        <taxon>Agaricomycetidae</taxon>
        <taxon>Agaricales</taxon>
        <taxon>Schizophyllaceae</taxon>
        <taxon>Schizophyllum</taxon>
    </lineage>
</organism>
<accession>A0A550BZ02</accession>
<dbReference type="Proteomes" id="UP000320762">
    <property type="component" value="Unassembled WGS sequence"/>
</dbReference>
<keyword evidence="3" id="KW-1185">Reference proteome</keyword>
<evidence type="ECO:0000259" key="1">
    <source>
        <dbReference type="Pfam" id="PF20236"/>
    </source>
</evidence>
<evidence type="ECO:0000313" key="3">
    <source>
        <dbReference type="Proteomes" id="UP000320762"/>
    </source>
</evidence>
<comment type="caution">
    <text evidence="2">The sequence shown here is derived from an EMBL/GenBank/DDBJ whole genome shotgun (WGS) entry which is preliminary data.</text>
</comment>
<dbReference type="AlphaFoldDB" id="A0A550BZ02"/>
<proteinExistence type="predicted"/>
<dbReference type="EMBL" id="VDMD01000042">
    <property type="protein sequence ID" value="TRM57780.1"/>
    <property type="molecule type" value="Genomic_DNA"/>
</dbReference>
<evidence type="ECO:0000313" key="2">
    <source>
        <dbReference type="EMBL" id="TRM57780.1"/>
    </source>
</evidence>
<sequence>MDFTLSSSDILHTTFIDPTNAPRYRTSTTYPSFAYHQLKLYRTYPDGEQSGADDGAEKTIGNTGEQLIGMITMAGGMGPSGRHHQVVVHSRDVTPERVKKLSTAEILVATDGRSYKWKLEGIKHIGNFLLIDEKTKQTVAHFVIRNPFSSKPCKLHVNTEVLPILDELVATLVYMVLRSNIGY</sequence>
<dbReference type="Pfam" id="PF20236">
    <property type="entry name" value="DUF6593"/>
    <property type="match status" value="1"/>
</dbReference>
<dbReference type="OrthoDB" id="3021178at2759"/>
<feature type="domain" description="DUF6593" evidence="1">
    <location>
        <begin position="9"/>
        <end position="175"/>
    </location>
</feature>
<protein>
    <recommendedName>
        <fullName evidence="1">DUF6593 domain-containing protein</fullName>
    </recommendedName>
</protein>
<name>A0A550BZ02_9AGAR</name>
<gene>
    <name evidence="2" type="ORF">BD626DRAFT_513475</name>
</gene>
<dbReference type="InterPro" id="IPR046528">
    <property type="entry name" value="DUF6593"/>
</dbReference>
<reference evidence="2 3" key="1">
    <citation type="journal article" date="2019" name="New Phytol.">
        <title>Comparative genomics reveals unique wood-decay strategies and fruiting body development in the Schizophyllaceae.</title>
        <authorList>
            <person name="Almasi E."/>
            <person name="Sahu N."/>
            <person name="Krizsan K."/>
            <person name="Balint B."/>
            <person name="Kovacs G.M."/>
            <person name="Kiss B."/>
            <person name="Cseklye J."/>
            <person name="Drula E."/>
            <person name="Henrissat B."/>
            <person name="Nagy I."/>
            <person name="Chovatia M."/>
            <person name="Adam C."/>
            <person name="LaButti K."/>
            <person name="Lipzen A."/>
            <person name="Riley R."/>
            <person name="Grigoriev I.V."/>
            <person name="Nagy L.G."/>
        </authorList>
    </citation>
    <scope>NUCLEOTIDE SEQUENCE [LARGE SCALE GENOMIC DNA]</scope>
    <source>
        <strain evidence="2 3">NL-1724</strain>
    </source>
</reference>